<reference evidence="2 3" key="1">
    <citation type="submission" date="2020-07" db="EMBL/GenBank/DDBJ databases">
        <title>Sequencing the genomes of 1000 actinobacteria strains.</title>
        <authorList>
            <person name="Klenk H.-P."/>
        </authorList>
    </citation>
    <scope>NUCLEOTIDE SEQUENCE [LARGE SCALE GENOMIC DNA]</scope>
    <source>
        <strain evidence="2 3">DSM 44442</strain>
    </source>
</reference>
<sequence>MVHHASTDEAPRRSLIPRSRLARAAVATAAAAVLALAIGGIAVAGGLESADATPRPSSPGEEMRNKLFAFTPHEARLVTDEYGFEIHVRADVEVHGVNEPVTVQTVGSTMVARVLPGGQEITFPTAGAVRYPGSPTFEYQPHMRDETDLNWSVSDNALLDDLFTEEELAEGGDAEMFGPKDEATEQGVTAEDVEGIEISLHEAEKIRTRDGQELWVDTPVVVGVIELPVERV</sequence>
<organism evidence="2 3">
    <name type="scientific">Nocardiopsis aegyptia</name>
    <dbReference type="NCBI Taxonomy" id="220378"/>
    <lineage>
        <taxon>Bacteria</taxon>
        <taxon>Bacillati</taxon>
        <taxon>Actinomycetota</taxon>
        <taxon>Actinomycetes</taxon>
        <taxon>Streptosporangiales</taxon>
        <taxon>Nocardiopsidaceae</taxon>
        <taxon>Nocardiopsis</taxon>
    </lineage>
</organism>
<dbReference type="AlphaFoldDB" id="A0A7Z0EQ46"/>
<keyword evidence="1" id="KW-0472">Membrane</keyword>
<evidence type="ECO:0000313" key="3">
    <source>
        <dbReference type="Proteomes" id="UP000572051"/>
    </source>
</evidence>
<feature type="transmembrane region" description="Helical" evidence="1">
    <location>
        <begin position="21"/>
        <end position="47"/>
    </location>
</feature>
<comment type="caution">
    <text evidence="2">The sequence shown here is derived from an EMBL/GenBank/DDBJ whole genome shotgun (WGS) entry which is preliminary data.</text>
</comment>
<name>A0A7Z0EQ46_9ACTN</name>
<accession>A0A7Z0EQ46</accession>
<dbReference type="EMBL" id="JACCFS010000001">
    <property type="protein sequence ID" value="NYJ35353.1"/>
    <property type="molecule type" value="Genomic_DNA"/>
</dbReference>
<keyword evidence="1" id="KW-0812">Transmembrane</keyword>
<dbReference type="Proteomes" id="UP000572051">
    <property type="component" value="Unassembled WGS sequence"/>
</dbReference>
<dbReference type="RefSeq" id="WP_179824459.1">
    <property type="nucleotide sequence ID" value="NZ_JACCFS010000001.1"/>
</dbReference>
<proteinExistence type="predicted"/>
<gene>
    <name evidence="2" type="ORF">HNR10_003234</name>
</gene>
<evidence type="ECO:0000256" key="1">
    <source>
        <dbReference type="SAM" id="Phobius"/>
    </source>
</evidence>
<keyword evidence="1" id="KW-1133">Transmembrane helix</keyword>
<evidence type="ECO:0000313" key="2">
    <source>
        <dbReference type="EMBL" id="NYJ35353.1"/>
    </source>
</evidence>
<protein>
    <submittedName>
        <fullName evidence="2">Uncharacterized protein</fullName>
    </submittedName>
</protein>
<keyword evidence="3" id="KW-1185">Reference proteome</keyword>